<gene>
    <name evidence="2" type="ORF">A1353_06240</name>
</gene>
<dbReference type="EMBL" id="LUUH01000026">
    <property type="protein sequence ID" value="OAI08036.1"/>
    <property type="molecule type" value="Genomic_DNA"/>
</dbReference>
<feature type="compositionally biased region" description="Basic residues" evidence="1">
    <location>
        <begin position="93"/>
        <end position="102"/>
    </location>
</feature>
<reference evidence="2 3" key="1">
    <citation type="submission" date="2016-03" db="EMBL/GenBank/DDBJ databases">
        <authorList>
            <person name="Ploux O."/>
        </authorList>
    </citation>
    <scope>NUCLEOTIDE SEQUENCE [LARGE SCALE GENOMIC DNA]</scope>
    <source>
        <strain evidence="2 3">R-45371</strain>
    </source>
</reference>
<evidence type="ECO:0000313" key="2">
    <source>
        <dbReference type="EMBL" id="OAI08036.1"/>
    </source>
</evidence>
<accession>A0A177MQG7</accession>
<dbReference type="AlphaFoldDB" id="A0A177MQG7"/>
<proteinExistence type="predicted"/>
<dbReference type="RefSeq" id="WP_064035689.1">
    <property type="nucleotide sequence ID" value="NZ_LUUH01000026.1"/>
</dbReference>
<protein>
    <submittedName>
        <fullName evidence="2">Uncharacterized protein</fullName>
    </submittedName>
</protein>
<feature type="region of interest" description="Disordered" evidence="1">
    <location>
        <begin position="82"/>
        <end position="102"/>
    </location>
</feature>
<organism evidence="2 3">
    <name type="scientific">Methylomonas methanica</name>
    <dbReference type="NCBI Taxonomy" id="421"/>
    <lineage>
        <taxon>Bacteria</taxon>
        <taxon>Pseudomonadati</taxon>
        <taxon>Pseudomonadota</taxon>
        <taxon>Gammaproteobacteria</taxon>
        <taxon>Methylococcales</taxon>
        <taxon>Methylococcaceae</taxon>
        <taxon>Methylomonas</taxon>
    </lineage>
</organism>
<name>A0A177MQG7_METMH</name>
<dbReference type="Proteomes" id="UP000077763">
    <property type="component" value="Unassembled WGS sequence"/>
</dbReference>
<evidence type="ECO:0000256" key="1">
    <source>
        <dbReference type="SAM" id="MobiDB-lite"/>
    </source>
</evidence>
<sequence length="102" mass="11669">MATAPINSAHLHGFVEQFRKGDFSVTERMDGFTMHGLTRLKLAKPDEIKLEYRALENGERIHYSSEYPQFVSVLHEWVDTQANEHGNGDIPGHKQHHLSNSE</sequence>
<evidence type="ECO:0000313" key="3">
    <source>
        <dbReference type="Proteomes" id="UP000077763"/>
    </source>
</evidence>
<comment type="caution">
    <text evidence="2">The sequence shown here is derived from an EMBL/GenBank/DDBJ whole genome shotgun (WGS) entry which is preliminary data.</text>
</comment>